<dbReference type="InterPro" id="IPR036390">
    <property type="entry name" value="WH_DNA-bd_sf"/>
</dbReference>
<proteinExistence type="predicted"/>
<dbReference type="InterPro" id="IPR036388">
    <property type="entry name" value="WH-like_DNA-bd_sf"/>
</dbReference>
<dbReference type="InterPro" id="IPR002577">
    <property type="entry name" value="HTH_HxlR"/>
</dbReference>
<protein>
    <submittedName>
        <fullName evidence="5">HxlR family transcriptional regulator</fullName>
    </submittedName>
</protein>
<dbReference type="PATRIC" id="fig|1629550.3.peg.1957"/>
<dbReference type="SUPFAM" id="SSF46785">
    <property type="entry name" value="Winged helix' DNA-binding domain"/>
    <property type="match status" value="1"/>
</dbReference>
<dbReference type="AlphaFoldDB" id="A0A0M3DGZ6"/>
<sequence length="110" mass="12629">MYNVEDLIYDCPVEALSSILGKKWIPAIIWQIQDNKIRFGELQRSIEGCSKKMLIQQLEVLIENGIIINEKNTDSKVVESIYYLSESGLGLLPIMKHMINWSNKNLECGK</sequence>
<feature type="domain" description="HTH hxlR-type" evidence="4">
    <location>
        <begin position="11"/>
        <end position="110"/>
    </location>
</feature>
<dbReference type="PANTHER" id="PTHR33204">
    <property type="entry name" value="TRANSCRIPTIONAL REGULATOR, MARR FAMILY"/>
    <property type="match status" value="1"/>
</dbReference>
<dbReference type="PROSITE" id="PS51118">
    <property type="entry name" value="HTH_HXLR"/>
    <property type="match status" value="1"/>
</dbReference>
<accession>A0A0M3DGZ6</accession>
<keyword evidence="2" id="KW-0238">DNA-binding</keyword>
<comment type="caution">
    <text evidence="5">The sequence shown here is derived from an EMBL/GenBank/DDBJ whole genome shotgun (WGS) entry which is preliminary data.</text>
</comment>
<evidence type="ECO:0000313" key="5">
    <source>
        <dbReference type="EMBL" id="KKY00734.1"/>
    </source>
</evidence>
<dbReference type="Gene3D" id="1.10.10.10">
    <property type="entry name" value="Winged helix-like DNA-binding domain superfamily/Winged helix DNA-binding domain"/>
    <property type="match status" value="1"/>
</dbReference>
<evidence type="ECO:0000256" key="2">
    <source>
        <dbReference type="ARBA" id="ARBA00023125"/>
    </source>
</evidence>
<keyword evidence="3" id="KW-0804">Transcription</keyword>
<keyword evidence="1" id="KW-0805">Transcription regulation</keyword>
<organism evidence="5 6">
    <name type="scientific">Paraclostridium benzoelyticum</name>
    <dbReference type="NCBI Taxonomy" id="1629550"/>
    <lineage>
        <taxon>Bacteria</taxon>
        <taxon>Bacillati</taxon>
        <taxon>Bacillota</taxon>
        <taxon>Clostridia</taxon>
        <taxon>Peptostreptococcales</taxon>
        <taxon>Peptostreptococcaceae</taxon>
        <taxon>Paraclostridium</taxon>
    </lineage>
</organism>
<dbReference type="PANTHER" id="PTHR33204:SF29">
    <property type="entry name" value="TRANSCRIPTIONAL REGULATOR"/>
    <property type="match status" value="1"/>
</dbReference>
<dbReference type="Pfam" id="PF01638">
    <property type="entry name" value="HxlR"/>
    <property type="match status" value="1"/>
</dbReference>
<reference evidence="5 6" key="1">
    <citation type="submission" date="2015-04" db="EMBL/GenBank/DDBJ databases">
        <title>Microcin producing Clostridium sp. JC272T.</title>
        <authorList>
            <person name="Jyothsna T."/>
            <person name="Sasikala C."/>
            <person name="Ramana C."/>
        </authorList>
    </citation>
    <scope>NUCLEOTIDE SEQUENCE [LARGE SCALE GENOMIC DNA]</scope>
    <source>
        <strain evidence="5 6">JC272</strain>
    </source>
</reference>
<dbReference type="EMBL" id="LBBT01000248">
    <property type="protein sequence ID" value="KKY00734.1"/>
    <property type="molecule type" value="Genomic_DNA"/>
</dbReference>
<evidence type="ECO:0000256" key="1">
    <source>
        <dbReference type="ARBA" id="ARBA00023015"/>
    </source>
</evidence>
<name>A0A0M3DGZ6_9FIRM</name>
<dbReference type="GO" id="GO:0003677">
    <property type="term" value="F:DNA binding"/>
    <property type="evidence" value="ECO:0007669"/>
    <property type="project" value="UniProtKB-KW"/>
</dbReference>
<dbReference type="RefSeq" id="WP_046823547.1">
    <property type="nucleotide sequence ID" value="NZ_JBCLWQ010000002.1"/>
</dbReference>
<evidence type="ECO:0000256" key="3">
    <source>
        <dbReference type="ARBA" id="ARBA00023163"/>
    </source>
</evidence>
<keyword evidence="6" id="KW-1185">Reference proteome</keyword>
<evidence type="ECO:0000259" key="4">
    <source>
        <dbReference type="PROSITE" id="PS51118"/>
    </source>
</evidence>
<evidence type="ECO:0000313" key="6">
    <source>
        <dbReference type="Proteomes" id="UP000034407"/>
    </source>
</evidence>
<dbReference type="Proteomes" id="UP000034407">
    <property type="component" value="Unassembled WGS sequence"/>
</dbReference>
<dbReference type="OrthoDB" id="9791143at2"/>
<gene>
    <name evidence="5" type="ORF">VN21_12565</name>
</gene>